<dbReference type="InterPro" id="IPR016181">
    <property type="entry name" value="Acyl_CoA_acyltransferase"/>
</dbReference>
<evidence type="ECO:0000256" key="1">
    <source>
        <dbReference type="ARBA" id="ARBA00022679"/>
    </source>
</evidence>
<keyword evidence="5" id="KW-1185">Reference proteome</keyword>
<evidence type="ECO:0000256" key="2">
    <source>
        <dbReference type="ARBA" id="ARBA00023315"/>
    </source>
</evidence>
<accession>A0A0K1QBY1</accession>
<dbReference type="Gene3D" id="3.40.630.30">
    <property type="match status" value="1"/>
</dbReference>
<dbReference type="InterPro" id="IPR000182">
    <property type="entry name" value="GNAT_dom"/>
</dbReference>
<dbReference type="Proteomes" id="UP000064967">
    <property type="component" value="Chromosome"/>
</dbReference>
<dbReference type="CDD" id="cd04301">
    <property type="entry name" value="NAT_SF"/>
    <property type="match status" value="1"/>
</dbReference>
<dbReference type="SUPFAM" id="SSF55729">
    <property type="entry name" value="Acyl-CoA N-acyltransferases (Nat)"/>
    <property type="match status" value="1"/>
</dbReference>
<protein>
    <submittedName>
        <fullName evidence="4">Acetyltransferase, GNAT family</fullName>
    </submittedName>
</protein>
<evidence type="ECO:0000313" key="4">
    <source>
        <dbReference type="EMBL" id="AKV03228.1"/>
    </source>
</evidence>
<dbReference type="KEGG" id="llu:AKJ09_09891"/>
<name>A0A0K1QBY1_9BACT</name>
<dbReference type="AlphaFoldDB" id="A0A0K1QBY1"/>
<sequence>MKIAPVTAQLRTGETVELRSPVGTDAGPVLTYVRELTRQAYRNLNHPPEYFEAMSVESEAAFLQSSAAHPKNVFIAAYLGREVVGTTNMAVDAGSFSAHCAELGLGVLAAQHSKGLGRLLLQTLIATARDNGVWNMRLRVRTFNEPAIALYESIGFRRVGVLHRVAKLPDGYADECVYQLESPPH</sequence>
<dbReference type="PANTHER" id="PTHR43877">
    <property type="entry name" value="AMINOALKYLPHOSPHONATE N-ACETYLTRANSFERASE-RELATED-RELATED"/>
    <property type="match status" value="1"/>
</dbReference>
<gene>
    <name evidence="4" type="ORF">AKJ09_09891</name>
</gene>
<evidence type="ECO:0000259" key="3">
    <source>
        <dbReference type="PROSITE" id="PS51186"/>
    </source>
</evidence>
<feature type="domain" description="N-acetyltransferase" evidence="3">
    <location>
        <begin position="31"/>
        <end position="183"/>
    </location>
</feature>
<dbReference type="InterPro" id="IPR050832">
    <property type="entry name" value="Bact_Acetyltransf"/>
</dbReference>
<keyword evidence="2" id="KW-0012">Acyltransferase</keyword>
<evidence type="ECO:0000313" key="5">
    <source>
        <dbReference type="Proteomes" id="UP000064967"/>
    </source>
</evidence>
<proteinExistence type="predicted"/>
<dbReference type="STRING" id="1391654.AKJ09_09891"/>
<dbReference type="RefSeq" id="WP_169928402.1">
    <property type="nucleotide sequence ID" value="NZ_CP012333.1"/>
</dbReference>
<reference evidence="4 5" key="1">
    <citation type="submission" date="2015-08" db="EMBL/GenBank/DDBJ databases">
        <authorList>
            <person name="Babu N.S."/>
            <person name="Beckwith C.J."/>
            <person name="Beseler K.G."/>
            <person name="Brison A."/>
            <person name="Carone J.V."/>
            <person name="Caskin T.P."/>
            <person name="Diamond M."/>
            <person name="Durham M.E."/>
            <person name="Foxe J.M."/>
            <person name="Go M."/>
            <person name="Henderson B.A."/>
            <person name="Jones I.B."/>
            <person name="McGettigan J.A."/>
            <person name="Micheletti S.J."/>
            <person name="Nasrallah M.E."/>
            <person name="Ortiz D."/>
            <person name="Piller C.R."/>
            <person name="Privatt S.R."/>
            <person name="Schneider S.L."/>
            <person name="Sharp S."/>
            <person name="Smith T.C."/>
            <person name="Stanton J.D."/>
            <person name="Ullery H.E."/>
            <person name="Wilson R.J."/>
            <person name="Serrano M.G."/>
            <person name="Buck G."/>
            <person name="Lee V."/>
            <person name="Wang Y."/>
            <person name="Carvalho R."/>
            <person name="Voegtly L."/>
            <person name="Shi R."/>
            <person name="Duckworth R."/>
            <person name="Johnson A."/>
            <person name="Loviza R."/>
            <person name="Walstead R."/>
            <person name="Shah Z."/>
            <person name="Kiflezghi M."/>
            <person name="Wade K."/>
            <person name="Ball S.L."/>
            <person name="Bradley K.W."/>
            <person name="Asai D.J."/>
            <person name="Bowman C.A."/>
            <person name="Russell D.A."/>
            <person name="Pope W.H."/>
            <person name="Jacobs-Sera D."/>
            <person name="Hendrix R.W."/>
            <person name="Hatfull G.F."/>
        </authorList>
    </citation>
    <scope>NUCLEOTIDE SEQUENCE [LARGE SCALE GENOMIC DNA]</scope>
    <source>
        <strain evidence="4 5">DSM 27648</strain>
    </source>
</reference>
<dbReference type="EMBL" id="CP012333">
    <property type="protein sequence ID" value="AKV03228.1"/>
    <property type="molecule type" value="Genomic_DNA"/>
</dbReference>
<dbReference type="GO" id="GO:0016747">
    <property type="term" value="F:acyltransferase activity, transferring groups other than amino-acyl groups"/>
    <property type="evidence" value="ECO:0007669"/>
    <property type="project" value="InterPro"/>
</dbReference>
<organism evidence="4 5">
    <name type="scientific">Labilithrix luteola</name>
    <dbReference type="NCBI Taxonomy" id="1391654"/>
    <lineage>
        <taxon>Bacteria</taxon>
        <taxon>Pseudomonadati</taxon>
        <taxon>Myxococcota</taxon>
        <taxon>Polyangia</taxon>
        <taxon>Polyangiales</taxon>
        <taxon>Labilitrichaceae</taxon>
        <taxon>Labilithrix</taxon>
    </lineage>
</organism>
<dbReference type="PROSITE" id="PS51186">
    <property type="entry name" value="GNAT"/>
    <property type="match status" value="1"/>
</dbReference>
<keyword evidence="1 4" id="KW-0808">Transferase</keyword>
<dbReference type="Pfam" id="PF00583">
    <property type="entry name" value="Acetyltransf_1"/>
    <property type="match status" value="1"/>
</dbReference>